<dbReference type="Proteomes" id="UP000823616">
    <property type="component" value="Unassembled WGS sequence"/>
</dbReference>
<dbReference type="Pfam" id="PF09723">
    <property type="entry name" value="Zn_ribbon_8"/>
    <property type="match status" value="1"/>
</dbReference>
<dbReference type="NCBIfam" id="TIGR02605">
    <property type="entry name" value="CxxC_CxxC_SSSS"/>
    <property type="match status" value="1"/>
</dbReference>
<feature type="domain" description="Putative regulatory protein FmdB zinc ribbon" evidence="1">
    <location>
        <begin position="1"/>
        <end position="41"/>
    </location>
</feature>
<reference evidence="2" key="1">
    <citation type="submission" date="2020-10" db="EMBL/GenBank/DDBJ databases">
        <authorList>
            <person name="Gilroy R."/>
        </authorList>
    </citation>
    <scope>NUCLEOTIDE SEQUENCE</scope>
    <source>
        <strain evidence="2">B3-4054</strain>
    </source>
</reference>
<dbReference type="PANTHER" id="PTHR34404">
    <property type="entry name" value="REGULATORY PROTEIN, FMDB FAMILY"/>
    <property type="match status" value="1"/>
</dbReference>
<comment type="caution">
    <text evidence="2">The sequence shown here is derived from an EMBL/GenBank/DDBJ whole genome shotgun (WGS) entry which is preliminary data.</text>
</comment>
<proteinExistence type="predicted"/>
<organism evidence="2 3">
    <name type="scientific">Candidatus Avitreponema avistercoris</name>
    <dbReference type="NCBI Taxonomy" id="2840705"/>
    <lineage>
        <taxon>Bacteria</taxon>
        <taxon>Pseudomonadati</taxon>
        <taxon>Spirochaetota</taxon>
        <taxon>Spirochaetia</taxon>
        <taxon>Spirochaetales</taxon>
        <taxon>Candidatus Avitreponema</taxon>
    </lineage>
</organism>
<dbReference type="InterPro" id="IPR013429">
    <property type="entry name" value="Regulatory_FmdB_Zinc_ribbon"/>
</dbReference>
<dbReference type="EMBL" id="JADIMS010000015">
    <property type="protein sequence ID" value="MBO8449684.1"/>
    <property type="molecule type" value="Genomic_DNA"/>
</dbReference>
<sequence length="88" mass="9233">MPTYEYSCDSCGNDFEVFQKMSDEPVQVCPKCGQHVRRVLSGGIGICFKGSGFYVNDSHASARPESCPASAGGEGSCCSGCRHSASGN</sequence>
<evidence type="ECO:0000313" key="3">
    <source>
        <dbReference type="Proteomes" id="UP000823616"/>
    </source>
</evidence>
<dbReference type="PANTHER" id="PTHR34404:SF2">
    <property type="entry name" value="CONSERVED SERINE RICH PROTEIN"/>
    <property type="match status" value="1"/>
</dbReference>
<evidence type="ECO:0000313" key="2">
    <source>
        <dbReference type="EMBL" id="MBO8449684.1"/>
    </source>
</evidence>
<protein>
    <submittedName>
        <fullName evidence="2">FmdB family transcriptional regulator</fullName>
    </submittedName>
</protein>
<evidence type="ECO:0000259" key="1">
    <source>
        <dbReference type="SMART" id="SM00834"/>
    </source>
</evidence>
<reference evidence="2" key="2">
    <citation type="journal article" date="2021" name="PeerJ">
        <title>Extensive microbial diversity within the chicken gut microbiome revealed by metagenomics and culture.</title>
        <authorList>
            <person name="Gilroy R."/>
            <person name="Ravi A."/>
            <person name="Getino M."/>
            <person name="Pursley I."/>
            <person name="Horton D.L."/>
            <person name="Alikhan N.F."/>
            <person name="Baker D."/>
            <person name="Gharbi K."/>
            <person name="Hall N."/>
            <person name="Watson M."/>
            <person name="Adriaenssens E.M."/>
            <person name="Foster-Nyarko E."/>
            <person name="Jarju S."/>
            <person name="Secka A."/>
            <person name="Antonio M."/>
            <person name="Oren A."/>
            <person name="Chaudhuri R.R."/>
            <person name="La Ragione R."/>
            <person name="Hildebrand F."/>
            <person name="Pallen M.J."/>
        </authorList>
    </citation>
    <scope>NUCLEOTIDE SEQUENCE</scope>
    <source>
        <strain evidence="2">B3-4054</strain>
    </source>
</reference>
<gene>
    <name evidence="2" type="ORF">IAA96_01100</name>
</gene>
<dbReference type="AlphaFoldDB" id="A0A9D9HG88"/>
<name>A0A9D9HG88_9SPIR</name>
<accession>A0A9D9HG88</accession>
<dbReference type="SMART" id="SM00834">
    <property type="entry name" value="CxxC_CXXC_SSSS"/>
    <property type="match status" value="1"/>
</dbReference>